<gene>
    <name evidence="12" type="primary">LOC109003240</name>
</gene>
<sequence>MAAKLSLSLVLCVLAIWAVDFAHGGSSDNAPAPSVDCSSLILNMAECLSFVSEGSSATKPEGNCCAGLKTVIKVDADCLCEAFKSSASLGVVLNVTKAMSLPAACNVSGSAVSNCALSPAAAESAPVAAPPGTAIGGNEVPPASAPAPSSGSSGSSVLTISVGSLLVGLVVASFSSF</sequence>
<keyword evidence="8" id="KW-0449">Lipoprotein</keyword>
<dbReference type="InterPro" id="IPR036312">
    <property type="entry name" value="Bifun_inhib/LTP/seed_sf"/>
</dbReference>
<evidence type="ECO:0000256" key="6">
    <source>
        <dbReference type="ARBA" id="ARBA00023157"/>
    </source>
</evidence>
<evidence type="ECO:0000256" key="4">
    <source>
        <dbReference type="ARBA" id="ARBA00022622"/>
    </source>
</evidence>
<keyword evidence="4" id="KW-0472">Membrane</keyword>
<keyword evidence="6" id="KW-1015">Disulfide bond</keyword>
<dbReference type="GO" id="GO:0008289">
    <property type="term" value="F:lipid binding"/>
    <property type="evidence" value="ECO:0007669"/>
    <property type="project" value="InterPro"/>
</dbReference>
<evidence type="ECO:0000256" key="5">
    <source>
        <dbReference type="ARBA" id="ARBA00022729"/>
    </source>
</evidence>
<organism evidence="11 12">
    <name type="scientific">Juglans regia</name>
    <name type="common">English walnut</name>
    <dbReference type="NCBI Taxonomy" id="51240"/>
    <lineage>
        <taxon>Eukaryota</taxon>
        <taxon>Viridiplantae</taxon>
        <taxon>Streptophyta</taxon>
        <taxon>Embryophyta</taxon>
        <taxon>Tracheophyta</taxon>
        <taxon>Spermatophyta</taxon>
        <taxon>Magnoliopsida</taxon>
        <taxon>eudicotyledons</taxon>
        <taxon>Gunneridae</taxon>
        <taxon>Pentapetalae</taxon>
        <taxon>rosids</taxon>
        <taxon>fabids</taxon>
        <taxon>Fagales</taxon>
        <taxon>Juglandaceae</taxon>
        <taxon>Juglans</taxon>
    </lineage>
</organism>
<accession>A0A2I4FYW5</accession>
<dbReference type="InParanoid" id="A0A2I4FYW5"/>
<keyword evidence="5 9" id="KW-0732">Signal</keyword>
<keyword evidence="7" id="KW-0325">Glycoprotein</keyword>
<dbReference type="CDD" id="cd00010">
    <property type="entry name" value="AAI_LTSS"/>
    <property type="match status" value="1"/>
</dbReference>
<name>A0A2I4FYW5_JUGRE</name>
<dbReference type="AlphaFoldDB" id="A0A2I4FYW5"/>
<proteinExistence type="inferred from homology"/>
<dbReference type="GO" id="GO:0005886">
    <property type="term" value="C:plasma membrane"/>
    <property type="evidence" value="ECO:0007669"/>
    <property type="project" value="UniProtKB-SubCell"/>
</dbReference>
<dbReference type="PANTHER" id="PTHR33044">
    <property type="entry name" value="BIFUNCTIONAL INHIBITOR/LIPID-TRANSFER PROTEIN/SEED STORAGE 2S ALBUMIN SUPERFAMILY PROTEIN-RELATED"/>
    <property type="match status" value="1"/>
</dbReference>
<feature type="domain" description="Bifunctional inhibitor/plant lipid transfer protein/seed storage helical" evidence="10">
    <location>
        <begin position="37"/>
        <end position="115"/>
    </location>
</feature>
<protein>
    <submittedName>
        <fullName evidence="12">Non-specific lipid-transfer protein-like protein At5g64080</fullName>
    </submittedName>
</protein>
<dbReference type="GeneID" id="109003240"/>
<evidence type="ECO:0000256" key="7">
    <source>
        <dbReference type="ARBA" id="ARBA00023180"/>
    </source>
</evidence>
<feature type="signal peptide" evidence="9">
    <location>
        <begin position="1"/>
        <end position="24"/>
    </location>
</feature>
<evidence type="ECO:0000259" key="10">
    <source>
        <dbReference type="SMART" id="SM00499"/>
    </source>
</evidence>
<dbReference type="SMART" id="SM00499">
    <property type="entry name" value="AAI"/>
    <property type="match status" value="1"/>
</dbReference>
<evidence type="ECO:0000256" key="8">
    <source>
        <dbReference type="ARBA" id="ARBA00023288"/>
    </source>
</evidence>
<keyword evidence="11" id="KW-1185">Reference proteome</keyword>
<dbReference type="InterPro" id="IPR043325">
    <property type="entry name" value="LTSS"/>
</dbReference>
<evidence type="ECO:0000256" key="2">
    <source>
        <dbReference type="ARBA" id="ARBA00009748"/>
    </source>
</evidence>
<dbReference type="Gene3D" id="1.10.110.10">
    <property type="entry name" value="Plant lipid-transfer and hydrophobic proteins"/>
    <property type="match status" value="1"/>
</dbReference>
<dbReference type="KEGG" id="jre:109003240"/>
<dbReference type="InterPro" id="IPR000528">
    <property type="entry name" value="Plant_nsLTP"/>
</dbReference>
<evidence type="ECO:0000313" key="12">
    <source>
        <dbReference type="RefSeq" id="XP_018836839.2"/>
    </source>
</evidence>
<dbReference type="Pfam" id="PF14368">
    <property type="entry name" value="LTP_2"/>
    <property type="match status" value="1"/>
</dbReference>
<feature type="chain" id="PRO_5028213263" evidence="9">
    <location>
        <begin position="25"/>
        <end position="177"/>
    </location>
</feature>
<evidence type="ECO:0000313" key="11">
    <source>
        <dbReference type="Proteomes" id="UP000235220"/>
    </source>
</evidence>
<dbReference type="Proteomes" id="UP000235220">
    <property type="component" value="Chromosome 16"/>
</dbReference>
<keyword evidence="4" id="KW-0336">GPI-anchor</keyword>
<evidence type="ECO:0000256" key="1">
    <source>
        <dbReference type="ARBA" id="ARBA00004609"/>
    </source>
</evidence>
<dbReference type="GO" id="GO:0098552">
    <property type="term" value="C:side of membrane"/>
    <property type="evidence" value="ECO:0007669"/>
    <property type="project" value="UniProtKB-KW"/>
</dbReference>
<dbReference type="InterPro" id="IPR016140">
    <property type="entry name" value="Bifunc_inhib/LTP/seed_store"/>
</dbReference>
<dbReference type="RefSeq" id="XP_018836839.2">
    <property type="nucleotide sequence ID" value="XM_018981294.2"/>
</dbReference>
<dbReference type="FunCoup" id="A0A2I4FYW5">
    <property type="interactions" value="257"/>
</dbReference>
<comment type="subcellular location">
    <subcellularLocation>
        <location evidence="1">Cell membrane</location>
        <topology evidence="1">Lipid-anchor</topology>
        <topology evidence="1">GPI-anchor</topology>
    </subcellularLocation>
</comment>
<dbReference type="FunFam" id="1.10.110.10:FF:000001">
    <property type="entry name" value="Bifunctional inhibitor/lipid-transfer protein/seed storage 2S albumin superfamily protein"/>
    <property type="match status" value="1"/>
</dbReference>
<keyword evidence="3" id="KW-1003">Cell membrane</keyword>
<dbReference type="STRING" id="51240.A0A2I4FYW5"/>
<reference evidence="12" key="1">
    <citation type="submission" date="2025-08" db="UniProtKB">
        <authorList>
            <consortium name="RefSeq"/>
        </authorList>
    </citation>
    <scope>IDENTIFICATION</scope>
    <source>
        <tissue evidence="12">Leaves</tissue>
    </source>
</reference>
<dbReference type="GO" id="GO:0006869">
    <property type="term" value="P:lipid transport"/>
    <property type="evidence" value="ECO:0007669"/>
    <property type="project" value="InterPro"/>
</dbReference>
<dbReference type="OrthoDB" id="659547at2759"/>
<dbReference type="SUPFAM" id="SSF47699">
    <property type="entry name" value="Bifunctional inhibitor/lipid-transfer protein/seed storage 2S albumin"/>
    <property type="match status" value="1"/>
</dbReference>
<evidence type="ECO:0000256" key="3">
    <source>
        <dbReference type="ARBA" id="ARBA00022475"/>
    </source>
</evidence>
<dbReference type="PRINTS" id="PR00382">
    <property type="entry name" value="LIPIDTRNSFER"/>
</dbReference>
<comment type="similarity">
    <text evidence="2">Belongs to the plant LTP family.</text>
</comment>
<evidence type="ECO:0000256" key="9">
    <source>
        <dbReference type="SAM" id="SignalP"/>
    </source>
</evidence>